<feature type="transmembrane region" description="Helical" evidence="5">
    <location>
        <begin position="85"/>
        <end position="105"/>
    </location>
</feature>
<comment type="caution">
    <text evidence="7">The sequence shown here is derived from an EMBL/GenBank/DDBJ whole genome shotgun (WGS) entry which is preliminary data.</text>
</comment>
<keyword evidence="7" id="KW-0436">Ligase</keyword>
<reference evidence="7 8" key="1">
    <citation type="submission" date="2019-03" db="EMBL/GenBank/DDBJ databases">
        <authorList>
            <person name="Molinero N."/>
            <person name="Sanchez B."/>
            <person name="Walker A."/>
            <person name="Duncan S."/>
            <person name="Delgado S."/>
            <person name="Margolles A."/>
        </authorList>
    </citation>
    <scope>NUCLEOTIDE SEQUENCE [LARGE SCALE GENOMIC DNA]</scope>
    <source>
        <strain evidence="7 8">IPLA60002</strain>
    </source>
</reference>
<organism evidence="7 8">
    <name type="scientific">Ruminococcus bromii</name>
    <dbReference type="NCBI Taxonomy" id="40518"/>
    <lineage>
        <taxon>Bacteria</taxon>
        <taxon>Bacillati</taxon>
        <taxon>Bacillota</taxon>
        <taxon>Clostridia</taxon>
        <taxon>Eubacteriales</taxon>
        <taxon>Oscillospiraceae</taxon>
        <taxon>Ruminococcus</taxon>
    </lineage>
</organism>
<sequence length="412" mass="46952">MKKLMNQRWFIALVFMVLYKPAMFSQMPALHTFDTISNVFKVMVIAVLGVWFVYFYQKVSLFFVGIVFFEVWRVLATIYCGGNYTSLFIAILNALAICLVVEMGLKTDPDALLDGASFTLGLFVLINFATVLLFPQGMYEFNTFTQNYFLGYRNNSIMLFFPAIIFSIVRSLRKYNKLTLSSFVITAVSFATVILAFSATSVIGMTVFTLFLLLALINKMPNFLNIITYLAINIAYFFGVIILRLQEAFAFIIVDMLGRDLTFTGRTKIWDSALAAFAKSPVFGVGEIENQASRDLIGATHAHNYYLDLLYKSGLPGFLIFFAILIICGMALYRNRKNGKIPFIVSGAICAFMIMLQSEAYYNIYYFFSILTLAAFIPYALPKKDEDGNFIFEEKGKHSLKKKHSYHYYLRK</sequence>
<feature type="domain" description="O-antigen ligase-related" evidence="6">
    <location>
        <begin position="186"/>
        <end position="322"/>
    </location>
</feature>
<evidence type="ECO:0000313" key="8">
    <source>
        <dbReference type="Proteomes" id="UP001056693"/>
    </source>
</evidence>
<evidence type="ECO:0000259" key="6">
    <source>
        <dbReference type="Pfam" id="PF04932"/>
    </source>
</evidence>
<feature type="transmembrane region" description="Helical" evidence="5">
    <location>
        <begin position="112"/>
        <end position="134"/>
    </location>
</feature>
<keyword evidence="4 5" id="KW-0472">Membrane</keyword>
<feature type="transmembrane region" description="Helical" evidence="5">
    <location>
        <begin position="154"/>
        <end position="172"/>
    </location>
</feature>
<evidence type="ECO:0000256" key="3">
    <source>
        <dbReference type="ARBA" id="ARBA00022989"/>
    </source>
</evidence>
<comment type="subcellular location">
    <subcellularLocation>
        <location evidence="1">Membrane</location>
        <topology evidence="1">Multi-pass membrane protein</topology>
    </subcellularLocation>
</comment>
<dbReference type="GO" id="GO:0016874">
    <property type="term" value="F:ligase activity"/>
    <property type="evidence" value="ECO:0007669"/>
    <property type="project" value="UniProtKB-KW"/>
</dbReference>
<evidence type="ECO:0000256" key="4">
    <source>
        <dbReference type="ARBA" id="ARBA00023136"/>
    </source>
</evidence>
<dbReference type="InterPro" id="IPR007016">
    <property type="entry name" value="O-antigen_ligase-rel_domated"/>
</dbReference>
<evidence type="ECO:0000256" key="2">
    <source>
        <dbReference type="ARBA" id="ARBA00022692"/>
    </source>
</evidence>
<proteinExistence type="predicted"/>
<evidence type="ECO:0000256" key="1">
    <source>
        <dbReference type="ARBA" id="ARBA00004141"/>
    </source>
</evidence>
<dbReference type="Pfam" id="PF04932">
    <property type="entry name" value="Wzy_C"/>
    <property type="match status" value="1"/>
</dbReference>
<dbReference type="RefSeq" id="WP_249377065.1">
    <property type="nucleotide sequence ID" value="NZ_SNUZ01000012.1"/>
</dbReference>
<evidence type="ECO:0000256" key="5">
    <source>
        <dbReference type="SAM" id="Phobius"/>
    </source>
</evidence>
<feature type="transmembrane region" description="Helical" evidence="5">
    <location>
        <begin position="184"/>
        <end position="217"/>
    </location>
</feature>
<keyword evidence="8" id="KW-1185">Reference proteome</keyword>
<dbReference type="EMBL" id="SNUZ01000012">
    <property type="protein sequence ID" value="MCL3788158.1"/>
    <property type="molecule type" value="Genomic_DNA"/>
</dbReference>
<name>A0ABT0NIT5_9FIRM</name>
<dbReference type="Proteomes" id="UP001056693">
    <property type="component" value="Unassembled WGS sequence"/>
</dbReference>
<evidence type="ECO:0000313" key="7">
    <source>
        <dbReference type="EMBL" id="MCL3788158.1"/>
    </source>
</evidence>
<accession>A0ABT0NIT5</accession>
<gene>
    <name evidence="7" type="ORF">E2N93_09115</name>
</gene>
<protein>
    <submittedName>
        <fullName evidence="7">O-antigen ligase domain-containing protein</fullName>
    </submittedName>
</protein>
<keyword evidence="3 5" id="KW-1133">Transmembrane helix</keyword>
<feature type="transmembrane region" description="Helical" evidence="5">
    <location>
        <begin position="315"/>
        <end position="333"/>
    </location>
</feature>
<keyword evidence="2 5" id="KW-0812">Transmembrane</keyword>
<feature type="transmembrane region" description="Helical" evidence="5">
    <location>
        <begin position="363"/>
        <end position="381"/>
    </location>
</feature>
<feature type="transmembrane region" description="Helical" evidence="5">
    <location>
        <begin position="223"/>
        <end position="243"/>
    </location>
</feature>